<sequence>MQFIFLLMSGPRDSE</sequence>
<dbReference type="Proteomes" id="UP000054988">
    <property type="component" value="Unassembled WGS sequence"/>
</dbReference>
<protein>
    <submittedName>
        <fullName evidence="1">Uncharacterized protein</fullName>
    </submittedName>
</protein>
<reference evidence="1 2" key="1">
    <citation type="submission" date="2015-12" db="EMBL/GenBank/DDBJ databases">
        <title>Draft genome sequence of Moniliophthora roreri, the causal agent of frosty pod rot of cacao.</title>
        <authorList>
            <person name="Aime M.C."/>
            <person name="Diaz-Valderrama J.R."/>
            <person name="Kijpornyongpan T."/>
            <person name="Phillips-Mora W."/>
        </authorList>
    </citation>
    <scope>NUCLEOTIDE SEQUENCE [LARGE SCALE GENOMIC DNA]</scope>
    <source>
        <strain evidence="1 2">MCA 2952</strain>
    </source>
</reference>
<proteinExistence type="predicted"/>
<gene>
    <name evidence="1" type="ORF">WG66_13153</name>
</gene>
<organism evidence="1 2">
    <name type="scientific">Moniliophthora roreri</name>
    <name type="common">Frosty pod rot fungus</name>
    <name type="synonym">Monilia roreri</name>
    <dbReference type="NCBI Taxonomy" id="221103"/>
    <lineage>
        <taxon>Eukaryota</taxon>
        <taxon>Fungi</taxon>
        <taxon>Dikarya</taxon>
        <taxon>Basidiomycota</taxon>
        <taxon>Agaricomycotina</taxon>
        <taxon>Agaricomycetes</taxon>
        <taxon>Agaricomycetidae</taxon>
        <taxon>Agaricales</taxon>
        <taxon>Marasmiineae</taxon>
        <taxon>Marasmiaceae</taxon>
        <taxon>Moniliophthora</taxon>
    </lineage>
</organism>
<accession>A0A0W0FD46</accession>
<evidence type="ECO:0000313" key="2">
    <source>
        <dbReference type="Proteomes" id="UP000054988"/>
    </source>
</evidence>
<name>A0A0W0FD46_MONRR</name>
<comment type="caution">
    <text evidence="1">The sequence shown here is derived from an EMBL/GenBank/DDBJ whole genome shotgun (WGS) entry which is preliminary data.</text>
</comment>
<evidence type="ECO:0000313" key="1">
    <source>
        <dbReference type="EMBL" id="KTB34272.1"/>
    </source>
</evidence>
<dbReference type="EMBL" id="LATX01002099">
    <property type="protein sequence ID" value="KTB34272.1"/>
    <property type="molecule type" value="Genomic_DNA"/>
</dbReference>